<dbReference type="NCBIfam" id="NF006070">
    <property type="entry name" value="PRK08213.1"/>
    <property type="match status" value="1"/>
</dbReference>
<dbReference type="Proteomes" id="UP000010866">
    <property type="component" value="Chromosome"/>
</dbReference>
<dbReference type="InterPro" id="IPR002347">
    <property type="entry name" value="SDR_fam"/>
</dbReference>
<dbReference type="GeneID" id="14407174"/>
<dbReference type="PRINTS" id="PR00080">
    <property type="entry name" value="SDRFAMILY"/>
</dbReference>
<evidence type="ECO:0000256" key="1">
    <source>
        <dbReference type="ARBA" id="ARBA00006484"/>
    </source>
</evidence>
<evidence type="ECO:0008006" key="5">
    <source>
        <dbReference type="Google" id="ProtNLM"/>
    </source>
</evidence>
<proteinExistence type="inferred from homology"/>
<keyword evidence="4" id="KW-1185">Reference proteome</keyword>
<evidence type="ECO:0000313" key="4">
    <source>
        <dbReference type="Proteomes" id="UP000010866"/>
    </source>
</evidence>
<dbReference type="Gene3D" id="3.40.50.720">
    <property type="entry name" value="NAD(P)-binding Rossmann-like Domain"/>
    <property type="match status" value="1"/>
</dbReference>
<reference evidence="4" key="1">
    <citation type="submission" date="2012-02" db="EMBL/GenBank/DDBJ databases">
        <title>Complete sequence of chromosome of Methanomethylovorans hollandica DSM 15978.</title>
        <authorList>
            <person name="Lucas S."/>
            <person name="Copeland A."/>
            <person name="Lapidus A."/>
            <person name="Glavina del Rio T."/>
            <person name="Dalin E."/>
            <person name="Tice H."/>
            <person name="Bruce D."/>
            <person name="Goodwin L."/>
            <person name="Pitluck S."/>
            <person name="Peters L."/>
            <person name="Mikhailova N."/>
            <person name="Held B."/>
            <person name="Kyrpides N."/>
            <person name="Mavromatis K."/>
            <person name="Ivanova N."/>
            <person name="Brettin T."/>
            <person name="Detter J.C."/>
            <person name="Han C."/>
            <person name="Larimer F."/>
            <person name="Land M."/>
            <person name="Hauser L."/>
            <person name="Markowitz V."/>
            <person name="Cheng J.-F."/>
            <person name="Hugenholtz P."/>
            <person name="Woyke T."/>
            <person name="Wu D."/>
            <person name="Spring S."/>
            <person name="Schroeder M."/>
            <person name="Brambilla E."/>
            <person name="Klenk H.-P."/>
            <person name="Eisen J.A."/>
        </authorList>
    </citation>
    <scope>NUCLEOTIDE SEQUENCE [LARGE SCALE GENOMIC DNA]</scope>
    <source>
        <strain evidence="4">DSM 15978 / NBRC 107637 / DMS1</strain>
    </source>
</reference>
<dbReference type="GO" id="GO:0006633">
    <property type="term" value="P:fatty acid biosynthetic process"/>
    <property type="evidence" value="ECO:0007669"/>
    <property type="project" value="TreeGrafter"/>
</dbReference>
<gene>
    <name evidence="3" type="ordered locus">Metho_1365</name>
</gene>
<accession>L0KY03</accession>
<dbReference type="KEGG" id="mhz:Metho_1365"/>
<dbReference type="NCBIfam" id="NF005559">
    <property type="entry name" value="PRK07231.1"/>
    <property type="match status" value="1"/>
</dbReference>
<dbReference type="PANTHER" id="PTHR42760:SF133">
    <property type="entry name" value="3-OXOACYL-[ACYL-CARRIER-PROTEIN] REDUCTASE"/>
    <property type="match status" value="1"/>
</dbReference>
<name>L0KY03_METHD</name>
<evidence type="ECO:0000256" key="2">
    <source>
        <dbReference type="ARBA" id="ARBA00023002"/>
    </source>
</evidence>
<evidence type="ECO:0000313" key="3">
    <source>
        <dbReference type="EMBL" id="AGB49580.1"/>
    </source>
</evidence>
<dbReference type="OrthoDB" id="24596at2157"/>
<dbReference type="STRING" id="867904.Metho_1365"/>
<keyword evidence="2" id="KW-0560">Oxidoreductase</keyword>
<dbReference type="HOGENOM" id="CLU_010194_1_1_2"/>
<dbReference type="GO" id="GO:0016616">
    <property type="term" value="F:oxidoreductase activity, acting on the CH-OH group of donors, NAD or NADP as acceptor"/>
    <property type="evidence" value="ECO:0007669"/>
    <property type="project" value="TreeGrafter"/>
</dbReference>
<sequence length="256" mass="27741">MVNNLFDLSGKVAIVTGASSGLGIQFAKALASAGANITIAARRVEKLKALEIELEKFGIKCLTVKCDVLNEDDIINVVERTVEEFGKIDILVNNAGTSSSAQAEDLTGEEWDTVLNTNLRGVFFFSKHAAKKMKERNYGRIINITSMYGVIGNTQNPLSSYHASKGGVTNLTRALAGEWAKYGITVNAIGPGFFESEMTKEMVSDDSFKDFVRSRCPMKRIGKPGEMDGLLIYLASDNSSYLTGQDICVDGGWTAV</sequence>
<dbReference type="RefSeq" id="WP_015324746.1">
    <property type="nucleotide sequence ID" value="NC_019977.1"/>
</dbReference>
<dbReference type="GO" id="GO:0048038">
    <property type="term" value="F:quinone binding"/>
    <property type="evidence" value="ECO:0007669"/>
    <property type="project" value="TreeGrafter"/>
</dbReference>
<dbReference type="Pfam" id="PF13561">
    <property type="entry name" value="adh_short_C2"/>
    <property type="match status" value="1"/>
</dbReference>
<organism evidence="3 4">
    <name type="scientific">Methanomethylovorans hollandica (strain DSM 15978 / NBRC 107637 / DMS1)</name>
    <dbReference type="NCBI Taxonomy" id="867904"/>
    <lineage>
        <taxon>Archaea</taxon>
        <taxon>Methanobacteriati</taxon>
        <taxon>Methanobacteriota</taxon>
        <taxon>Stenosarchaea group</taxon>
        <taxon>Methanomicrobia</taxon>
        <taxon>Methanosarcinales</taxon>
        <taxon>Methanosarcinaceae</taxon>
        <taxon>Methanomethylovorans</taxon>
    </lineage>
</organism>
<dbReference type="SUPFAM" id="SSF51735">
    <property type="entry name" value="NAD(P)-binding Rossmann-fold domains"/>
    <property type="match status" value="1"/>
</dbReference>
<protein>
    <recommendedName>
        <fullName evidence="5">Short-chain alcohol dehydrogenase like protein</fullName>
    </recommendedName>
</protein>
<dbReference type="PANTHER" id="PTHR42760">
    <property type="entry name" value="SHORT-CHAIN DEHYDROGENASES/REDUCTASES FAMILY MEMBER"/>
    <property type="match status" value="1"/>
</dbReference>
<dbReference type="PRINTS" id="PR00081">
    <property type="entry name" value="GDHRDH"/>
</dbReference>
<dbReference type="EMBL" id="CP003362">
    <property type="protein sequence ID" value="AGB49580.1"/>
    <property type="molecule type" value="Genomic_DNA"/>
</dbReference>
<dbReference type="FunFam" id="3.40.50.720:FF:000084">
    <property type="entry name" value="Short-chain dehydrogenase reductase"/>
    <property type="match status" value="1"/>
</dbReference>
<dbReference type="InterPro" id="IPR036291">
    <property type="entry name" value="NAD(P)-bd_dom_sf"/>
</dbReference>
<comment type="similarity">
    <text evidence="1">Belongs to the short-chain dehydrogenases/reductases (SDR) family.</text>
</comment>
<dbReference type="AlphaFoldDB" id="L0KY03"/>